<dbReference type="InterPro" id="IPR037066">
    <property type="entry name" value="Plug_dom_sf"/>
</dbReference>
<proteinExistence type="inferred from homology"/>
<dbReference type="Pfam" id="PF00593">
    <property type="entry name" value="TonB_dep_Rec_b-barrel"/>
    <property type="match status" value="1"/>
</dbReference>
<dbReference type="AlphaFoldDB" id="A0A7X5YCX1"/>
<evidence type="ECO:0000256" key="1">
    <source>
        <dbReference type="ARBA" id="ARBA00004442"/>
    </source>
</evidence>
<keyword evidence="3" id="KW-0998">Cell outer membrane</keyword>
<dbReference type="Gene3D" id="2.40.170.20">
    <property type="entry name" value="TonB-dependent receptor, beta-barrel domain"/>
    <property type="match status" value="1"/>
</dbReference>
<dbReference type="Gene3D" id="2.170.130.10">
    <property type="entry name" value="TonB-dependent receptor, plug domain"/>
    <property type="match status" value="1"/>
</dbReference>
<evidence type="ECO:0000256" key="4">
    <source>
        <dbReference type="RuleBase" id="RU003357"/>
    </source>
</evidence>
<dbReference type="NCBIfam" id="TIGR04056">
    <property type="entry name" value="OMP_RagA_SusC"/>
    <property type="match status" value="1"/>
</dbReference>
<dbReference type="GeneID" id="86893754"/>
<dbReference type="SUPFAM" id="SSF49464">
    <property type="entry name" value="Carboxypeptidase regulatory domain-like"/>
    <property type="match status" value="1"/>
</dbReference>
<dbReference type="Gene3D" id="2.60.40.1120">
    <property type="entry name" value="Carboxypeptidase-like, regulatory domain"/>
    <property type="match status" value="1"/>
</dbReference>
<evidence type="ECO:0000256" key="3">
    <source>
        <dbReference type="ARBA" id="ARBA00023237"/>
    </source>
</evidence>
<name>A0A7X5YCX1_9BACT</name>
<comment type="subcellular location">
    <subcellularLocation>
        <location evidence="1 4">Cell outer membrane</location>
    </subcellularLocation>
</comment>
<sequence>MKKNCKAKVFCGLSVMRGALCGLLLLSLTTLFTHSPVYGQQNVKRISLKLETTSLLEALREINRLSDNVVVFKKEEVERETKRVTVDLKNVTVKAAVEACVEGTGLTCMDFEGKVVVTPRQQPAAITITGTVRDTDGGVLPGTTVVVKGDSLLIGTSAGADGSYRLMIPTSATTLIFSFVGYKPKEVTVGGRTKIDVVLEEEVKSVDEVVVTGIFTRKASSYTGAVVTMTAKDIMRAGNQNLFQSLKNLDPSLFIMDNLEMGSNPNAIPEMKMRGISSFPLEETGVRLKGNYKNSPNQPLFMLDGFEVTAERVMDMDMNRIESVTLLKDASAKAIYGSKAANGVVVITTKRLAGNEQRVTYTGSVDIQMPDLSSYNLCDAEEKLGAERIDGIYDDANFLLYTQKQMLYQQRKQLVAAGLDTYWLSKPLRTGVGHKHNLSVELGDAEILRAVMSVSYNQVIGVMKGSDRRNISGSLDLSYRRNDLIFNNTMTVNSNKSYDSPYGAFSDYAKMNPYWRAKDPETGQVLRWAEERIPNPMYDAEIGTLRQESYVSFLNNFQVEWRLWNSLILRGRVMLSFKRNDGDEFLPAAHSSFANITKDSPIEDQLRKGSYRLDNGKSSNVSADLHGNYATAIGKHSILAMGGFGISEYSYEAYVHRAEGFPNSQSADITFARQYALDSRPEGSSSLRREINFVLGGGYSYDDRYFVDFNVQTSASSLYGNDNRWATGWSVGVGWNLHNEHFFPWKDLVRQFKVRGSIGLTGNQNFDTNEAVATYQYYTDANYLGMTGSYLDRLANPSLKWEQKKDYNVGFDATIHRATLRFDLYRADTENMLTDVSVPTSSGFTTVKDNLGLVRNSGIEAYLSYGVLQQNRTFLTVFGSLVTTKNEIIRLSESMRAFNELRDKMASDKANNRPVLKYVDGESMETIWAVRSAGIDPMTGQELYIRQDGSLTYTYYESDLYPVGNSLPKYRGNFGFTFEHKGFGISTTFRYQTGYQYYNQTLIDRVENVDMNYNVDKRALYGRWKEPGQVTPFKRLGNFQYDGDPLSRQEMTRATSRFVQDAKEVTWGTLNVYYELQPNLLKHLRMKQLRVSFYMEEIAKISSIKAERGFDYPFARTMSFSLIGTF</sequence>
<evidence type="ECO:0000313" key="7">
    <source>
        <dbReference type="EMBL" id="NJC18068.1"/>
    </source>
</evidence>
<evidence type="ECO:0000259" key="5">
    <source>
        <dbReference type="Pfam" id="PF00593"/>
    </source>
</evidence>
<evidence type="ECO:0000313" key="8">
    <source>
        <dbReference type="Proteomes" id="UP000576368"/>
    </source>
</evidence>
<dbReference type="InterPro" id="IPR036942">
    <property type="entry name" value="Beta-barrel_TonB_sf"/>
</dbReference>
<dbReference type="RefSeq" id="WP_229782411.1">
    <property type="nucleotide sequence ID" value="NZ_BMPA01000006.1"/>
</dbReference>
<dbReference type="SUPFAM" id="SSF56935">
    <property type="entry name" value="Porins"/>
    <property type="match status" value="1"/>
</dbReference>
<dbReference type="InterPro" id="IPR023996">
    <property type="entry name" value="TonB-dep_OMP_SusC/RagA"/>
</dbReference>
<comment type="similarity">
    <text evidence="4">Belongs to the TonB-dependent receptor family.</text>
</comment>
<feature type="domain" description="TonB-dependent receptor-like beta-barrel" evidence="5">
    <location>
        <begin position="490"/>
        <end position="1001"/>
    </location>
</feature>
<dbReference type="InterPro" id="IPR012910">
    <property type="entry name" value="Plug_dom"/>
</dbReference>
<organism evidence="7 8">
    <name type="scientific">Butyricimonas paravirosa</name>
    <dbReference type="NCBI Taxonomy" id="1472417"/>
    <lineage>
        <taxon>Bacteria</taxon>
        <taxon>Pseudomonadati</taxon>
        <taxon>Bacteroidota</taxon>
        <taxon>Bacteroidia</taxon>
        <taxon>Bacteroidales</taxon>
        <taxon>Odoribacteraceae</taxon>
        <taxon>Butyricimonas</taxon>
    </lineage>
</organism>
<dbReference type="EMBL" id="JAATLI010000005">
    <property type="protein sequence ID" value="NJC18068.1"/>
    <property type="molecule type" value="Genomic_DNA"/>
</dbReference>
<protein>
    <submittedName>
        <fullName evidence="7">TonB-linked SusC/RagA family outer membrane protein</fullName>
    </submittedName>
</protein>
<evidence type="ECO:0000256" key="2">
    <source>
        <dbReference type="ARBA" id="ARBA00023136"/>
    </source>
</evidence>
<dbReference type="GO" id="GO:0009279">
    <property type="term" value="C:cell outer membrane"/>
    <property type="evidence" value="ECO:0007669"/>
    <property type="project" value="UniProtKB-SubCell"/>
</dbReference>
<gene>
    <name evidence="7" type="ORF">GGR15_001685</name>
</gene>
<feature type="domain" description="TonB-dependent receptor plug" evidence="6">
    <location>
        <begin position="220"/>
        <end position="344"/>
    </location>
</feature>
<dbReference type="InterPro" id="IPR000531">
    <property type="entry name" value="Beta-barrel_TonB"/>
</dbReference>
<keyword evidence="4" id="KW-0798">TonB box</keyword>
<comment type="caution">
    <text evidence="7">The sequence shown here is derived from an EMBL/GenBank/DDBJ whole genome shotgun (WGS) entry which is preliminary data.</text>
</comment>
<evidence type="ECO:0000259" key="6">
    <source>
        <dbReference type="Pfam" id="PF07715"/>
    </source>
</evidence>
<keyword evidence="2 4" id="KW-0472">Membrane</keyword>
<accession>A0A7X5YCX1</accession>
<reference evidence="7 8" key="1">
    <citation type="submission" date="2020-03" db="EMBL/GenBank/DDBJ databases">
        <title>Genomic Encyclopedia of Type Strains, Phase IV (KMG-IV): sequencing the most valuable type-strain genomes for metagenomic binning, comparative biology and taxonomic classification.</title>
        <authorList>
            <person name="Goeker M."/>
        </authorList>
    </citation>
    <scope>NUCLEOTIDE SEQUENCE [LARGE SCALE GENOMIC DNA]</scope>
    <source>
        <strain evidence="7 8">DSM 105722</strain>
    </source>
</reference>
<dbReference type="Proteomes" id="UP000576368">
    <property type="component" value="Unassembled WGS sequence"/>
</dbReference>
<dbReference type="InterPro" id="IPR023997">
    <property type="entry name" value="TonB-dep_OMP_SusC/RagA_CS"/>
</dbReference>
<dbReference type="InterPro" id="IPR008969">
    <property type="entry name" value="CarboxyPept-like_regulatory"/>
</dbReference>
<dbReference type="NCBIfam" id="TIGR04057">
    <property type="entry name" value="SusC_RagA_signa"/>
    <property type="match status" value="1"/>
</dbReference>
<dbReference type="Pfam" id="PF07715">
    <property type="entry name" value="Plug"/>
    <property type="match status" value="1"/>
</dbReference>
<dbReference type="Pfam" id="PF13715">
    <property type="entry name" value="CarbopepD_reg_2"/>
    <property type="match status" value="1"/>
</dbReference>